<dbReference type="AlphaFoldDB" id="A0AAJ7FM16"/>
<keyword evidence="1" id="KW-1185">Reference proteome</keyword>
<name>A0AAJ7FM16_CEPCN</name>
<dbReference type="KEGG" id="ccin:107269315"/>
<evidence type="ECO:0000313" key="1">
    <source>
        <dbReference type="Proteomes" id="UP000694920"/>
    </source>
</evidence>
<accession>A0AAJ7FM16</accession>
<evidence type="ECO:0000313" key="2">
    <source>
        <dbReference type="RefSeq" id="XP_015598509.2"/>
    </source>
</evidence>
<dbReference type="Proteomes" id="UP000694920">
    <property type="component" value="Unplaced"/>
</dbReference>
<reference evidence="2" key="1">
    <citation type="submission" date="2025-08" db="UniProtKB">
        <authorList>
            <consortium name="RefSeq"/>
        </authorList>
    </citation>
    <scope>IDENTIFICATION</scope>
</reference>
<dbReference type="GeneID" id="107269315"/>
<sequence length="487" mass="57446">MFLVRARDFHVCAKFNTYIFFNYSLKMTARTLCLFENSKENNKTFNSMIDCTVHDLIELPRTWSTNLPRRHWQIRTNHAKILFPESMPNMVLSTREARFYWYLYSSMSKHQLSYQRTLNSVFLKALNKILRKRILFSEITISRELLRADAFDESSRRFMINQLERCLRQQTNLKSLCLEDLRLKRIEGVRLLLSLVNSSKTMRSLYCWKIFETNVGPLRIASTHPSGSKTCRDIIGGKSNWFKAISSFEKLTTLSLNYAYLATPTGDLLIGLAKKLGSQWQWLQLLCPEDEIPVMADPNEIVRVSAMPDVAWRETRLWAPALKVQYVFIDIPKYDMHKRFYTEATPIHTFALSTGTIICSKQPWHLDCTIKTICKWYPKTLVHLYLQLWHHRERLDTQLKKLFPSLPRMEIFEFVGEIQTLRTLCAMCCQIREKKCSVNRVSIQLQEAIGVKVDQEKWEKSIECLLCCFREDFVRMNVRFEVSRYPC</sequence>
<dbReference type="RefSeq" id="XP_015598509.2">
    <property type="nucleotide sequence ID" value="XM_015743023.2"/>
</dbReference>
<proteinExistence type="predicted"/>
<organism evidence="1 2">
    <name type="scientific">Cephus cinctus</name>
    <name type="common">Wheat stem sawfly</name>
    <dbReference type="NCBI Taxonomy" id="211228"/>
    <lineage>
        <taxon>Eukaryota</taxon>
        <taxon>Metazoa</taxon>
        <taxon>Ecdysozoa</taxon>
        <taxon>Arthropoda</taxon>
        <taxon>Hexapoda</taxon>
        <taxon>Insecta</taxon>
        <taxon>Pterygota</taxon>
        <taxon>Neoptera</taxon>
        <taxon>Endopterygota</taxon>
        <taxon>Hymenoptera</taxon>
        <taxon>Cephoidea</taxon>
        <taxon>Cephidae</taxon>
        <taxon>Cephus</taxon>
    </lineage>
</organism>
<gene>
    <name evidence="2" type="primary">LOC107269315</name>
</gene>
<protein>
    <submittedName>
        <fullName evidence="2">Uncharacterized protein LOC107269315 isoform X2</fullName>
    </submittedName>
</protein>